<keyword evidence="2" id="KW-0677">Repeat</keyword>
<dbReference type="SUPFAM" id="SSF52058">
    <property type="entry name" value="L domain-like"/>
    <property type="match status" value="1"/>
</dbReference>
<dbReference type="GO" id="GO:0005737">
    <property type="term" value="C:cytoplasm"/>
    <property type="evidence" value="ECO:0007669"/>
    <property type="project" value="TreeGrafter"/>
</dbReference>
<dbReference type="InterPro" id="IPR003591">
    <property type="entry name" value="Leu-rich_rpt_typical-subtyp"/>
</dbReference>
<dbReference type="PANTHER" id="PTHR48051">
    <property type="match status" value="1"/>
</dbReference>
<comment type="caution">
    <text evidence="3">The sequence shown here is derived from an EMBL/GenBank/DDBJ whole genome shotgun (WGS) entry which is preliminary data.</text>
</comment>
<dbReference type="InterPro" id="IPR032675">
    <property type="entry name" value="LRR_dom_sf"/>
</dbReference>
<dbReference type="PANTHER" id="PTHR48051:SF46">
    <property type="entry name" value="LEUCINE RICH REPEAT-CONTAINING DOMAIN PROTEIN"/>
    <property type="match status" value="1"/>
</dbReference>
<protein>
    <submittedName>
        <fullName evidence="3">Uncharacterized protein</fullName>
    </submittedName>
</protein>
<accession>A0A388MAB0</accession>
<sequence length="120" mass="13069">ISSMPDTIGSCIALQEVNLAVNLLSAIPASFGKLVKLKVLLLDNNSLTSVPSEVLQGCAELCTLLLHGNPLTVEELRQVEGWQAFDERRKAKYGKQLQFGVMGSTSGFDEGADAERWSRF</sequence>
<gene>
    <name evidence="3" type="ORF">CBR_g52452</name>
</gene>
<dbReference type="Pfam" id="PF13855">
    <property type="entry name" value="LRR_8"/>
    <property type="match status" value="1"/>
</dbReference>
<dbReference type="OrthoDB" id="2187496at2759"/>
<keyword evidence="4" id="KW-1185">Reference proteome</keyword>
<evidence type="ECO:0000256" key="1">
    <source>
        <dbReference type="ARBA" id="ARBA00022614"/>
    </source>
</evidence>
<dbReference type="SMART" id="SM00369">
    <property type="entry name" value="LRR_TYP"/>
    <property type="match status" value="1"/>
</dbReference>
<dbReference type="OMA" id="WAEFDER"/>
<dbReference type="InterPro" id="IPR050216">
    <property type="entry name" value="LRR_domain-containing"/>
</dbReference>
<dbReference type="Gramene" id="GBG91496">
    <property type="protein sequence ID" value="GBG91496"/>
    <property type="gene ID" value="CBR_g52452"/>
</dbReference>
<evidence type="ECO:0000313" key="4">
    <source>
        <dbReference type="Proteomes" id="UP000265515"/>
    </source>
</evidence>
<organism evidence="3 4">
    <name type="scientific">Chara braunii</name>
    <name type="common">Braun's stonewort</name>
    <dbReference type="NCBI Taxonomy" id="69332"/>
    <lineage>
        <taxon>Eukaryota</taxon>
        <taxon>Viridiplantae</taxon>
        <taxon>Streptophyta</taxon>
        <taxon>Charophyceae</taxon>
        <taxon>Charales</taxon>
        <taxon>Characeae</taxon>
        <taxon>Chara</taxon>
    </lineage>
</organism>
<keyword evidence="1" id="KW-0433">Leucine-rich repeat</keyword>
<dbReference type="STRING" id="69332.A0A388MAB0"/>
<dbReference type="PROSITE" id="PS51450">
    <property type="entry name" value="LRR"/>
    <property type="match status" value="1"/>
</dbReference>
<dbReference type="Gene3D" id="3.80.10.10">
    <property type="entry name" value="Ribonuclease Inhibitor"/>
    <property type="match status" value="1"/>
</dbReference>
<dbReference type="Proteomes" id="UP000265515">
    <property type="component" value="Unassembled WGS sequence"/>
</dbReference>
<evidence type="ECO:0000256" key="2">
    <source>
        <dbReference type="ARBA" id="ARBA00022737"/>
    </source>
</evidence>
<dbReference type="AlphaFoldDB" id="A0A388MAB0"/>
<proteinExistence type="predicted"/>
<evidence type="ECO:0000313" key="3">
    <source>
        <dbReference type="EMBL" id="GBG91496.1"/>
    </source>
</evidence>
<name>A0A388MAB0_CHABU</name>
<reference evidence="3 4" key="1">
    <citation type="journal article" date="2018" name="Cell">
        <title>The Chara Genome: Secondary Complexity and Implications for Plant Terrestrialization.</title>
        <authorList>
            <person name="Nishiyama T."/>
            <person name="Sakayama H."/>
            <person name="Vries J.D."/>
            <person name="Buschmann H."/>
            <person name="Saint-Marcoux D."/>
            <person name="Ullrich K.K."/>
            <person name="Haas F.B."/>
            <person name="Vanderstraeten L."/>
            <person name="Becker D."/>
            <person name="Lang D."/>
            <person name="Vosolsobe S."/>
            <person name="Rombauts S."/>
            <person name="Wilhelmsson P.K.I."/>
            <person name="Janitza P."/>
            <person name="Kern R."/>
            <person name="Heyl A."/>
            <person name="Rumpler F."/>
            <person name="Villalobos L.I.A.C."/>
            <person name="Clay J.M."/>
            <person name="Skokan R."/>
            <person name="Toyoda A."/>
            <person name="Suzuki Y."/>
            <person name="Kagoshima H."/>
            <person name="Schijlen E."/>
            <person name="Tajeshwar N."/>
            <person name="Catarino B."/>
            <person name="Hetherington A.J."/>
            <person name="Saltykova A."/>
            <person name="Bonnot C."/>
            <person name="Breuninger H."/>
            <person name="Symeonidi A."/>
            <person name="Radhakrishnan G.V."/>
            <person name="Van Nieuwerburgh F."/>
            <person name="Deforce D."/>
            <person name="Chang C."/>
            <person name="Karol K.G."/>
            <person name="Hedrich R."/>
            <person name="Ulvskov P."/>
            <person name="Glockner G."/>
            <person name="Delwiche C.F."/>
            <person name="Petrasek J."/>
            <person name="Van de Peer Y."/>
            <person name="Friml J."/>
            <person name="Beilby M."/>
            <person name="Dolan L."/>
            <person name="Kohara Y."/>
            <person name="Sugano S."/>
            <person name="Fujiyama A."/>
            <person name="Delaux P.-M."/>
            <person name="Quint M."/>
            <person name="TheiBen G."/>
            <person name="Hagemann M."/>
            <person name="Harholt J."/>
            <person name="Dunand C."/>
            <person name="Zachgo S."/>
            <person name="Langdale J."/>
            <person name="Maumus F."/>
            <person name="Straeten D.V.D."/>
            <person name="Gould S.B."/>
            <person name="Rensing S.A."/>
        </authorList>
    </citation>
    <scope>NUCLEOTIDE SEQUENCE [LARGE SCALE GENOMIC DNA]</scope>
    <source>
        <strain evidence="3 4">S276</strain>
    </source>
</reference>
<dbReference type="EMBL" id="BFEA01000913">
    <property type="protein sequence ID" value="GBG91496.1"/>
    <property type="molecule type" value="Genomic_DNA"/>
</dbReference>
<dbReference type="InterPro" id="IPR001611">
    <property type="entry name" value="Leu-rich_rpt"/>
</dbReference>
<feature type="non-terminal residue" evidence="3">
    <location>
        <position position="1"/>
    </location>
</feature>